<dbReference type="InterPro" id="IPR051601">
    <property type="entry name" value="Serine_prot/Carboxylest_S33"/>
</dbReference>
<dbReference type="Proteomes" id="UP000271291">
    <property type="component" value="Chromosome"/>
</dbReference>
<organism evidence="6 8">
    <name type="scientific">Streptomyces griseoviridis</name>
    <dbReference type="NCBI Taxonomy" id="45398"/>
    <lineage>
        <taxon>Bacteria</taxon>
        <taxon>Bacillati</taxon>
        <taxon>Actinomycetota</taxon>
        <taxon>Actinomycetes</taxon>
        <taxon>Kitasatosporales</taxon>
        <taxon>Streptomycetaceae</taxon>
        <taxon>Streptomyces</taxon>
    </lineage>
</organism>
<feature type="region of interest" description="Disordered" evidence="4">
    <location>
        <begin position="35"/>
        <end position="59"/>
    </location>
</feature>
<dbReference type="GO" id="GO:0016787">
    <property type="term" value="F:hydrolase activity"/>
    <property type="evidence" value="ECO:0007669"/>
    <property type="project" value="UniProtKB-KW"/>
</dbReference>
<name>A0A3Q9KMG6_STRGD</name>
<dbReference type="Proteomes" id="UP000501753">
    <property type="component" value="Chromosome"/>
</dbReference>
<sequence>MLVRDLGHGALLVAARVTGCAGHCDGRRWERGGAALEAPGRPGRPGRARRDPARRPAAVPGWFEPHRRPWADPDPNGRYEVATNWPGTGTARVPREFPTPRPRWSAQPFDDRPAVPGTEYTTLDVPRDHTDPAGDRVTLAVSRLRAADPARRRGVLLAVNGGPGGDGGLGTSLPARFARTALHQVYDLIGFDPRGTGASTPLYAEVHTPTAPFDSRPPDAVFPQLAEDMRQRELACERGGGALRRHISTRNTARDMDLIRRALGESRITFVGYAYGAYVGAVYGSMFPAHLDRSVLDSCVGPRWSWREQFLWQGDAVHRNVNQWARWTGQRHTVFGLGRGRGQVLTAVERAAALLEDQPGGVRLRTLLDGAVGTRSADRARWAELARVVGALLAVAAPGGAGPRACEELLAEQSTWRPADSEGTRRIGVLEAVTLEHEWPADLEVYYTDMRDFRKRFPYGYGVLRAQPWVGAFRTFEPAEPPTVLRRDGYPRGLVVQADGDPMDHYAGGVAMAELLGHRLLTVTDSGEHEIYVLGANPRVDEVVHRYLVDGVLPAEDTTCRGAAARPDIPADAL</sequence>
<evidence type="ECO:0000313" key="8">
    <source>
        <dbReference type="Proteomes" id="UP000271291"/>
    </source>
</evidence>
<dbReference type="Pfam" id="PF00561">
    <property type="entry name" value="Abhydrolase_1"/>
    <property type="match status" value="1"/>
</dbReference>
<reference evidence="7 9" key="1">
    <citation type="submission" date="2018-04" db="EMBL/GenBank/DDBJ databases">
        <title>Complete genome sequences of Streptomyces griseoviridis K61 and characterization of antagonistic properties of biological control agents.</title>
        <authorList>
            <person name="Mariita R.M."/>
            <person name="Sello J.K."/>
        </authorList>
    </citation>
    <scope>NUCLEOTIDE SEQUENCE [LARGE SCALE GENOMIC DNA]</scope>
    <source>
        <strain evidence="7 9">K61</strain>
    </source>
</reference>
<accession>A0A3Q9KMG6</accession>
<evidence type="ECO:0000256" key="3">
    <source>
        <dbReference type="ARBA" id="ARBA00022801"/>
    </source>
</evidence>
<feature type="region of interest" description="Disordered" evidence="4">
    <location>
        <begin position="83"/>
        <end position="134"/>
    </location>
</feature>
<dbReference type="EMBL" id="CP034687">
    <property type="protein sequence ID" value="AZS84245.1"/>
    <property type="molecule type" value="Genomic_DNA"/>
</dbReference>
<evidence type="ECO:0000256" key="2">
    <source>
        <dbReference type="ARBA" id="ARBA00022729"/>
    </source>
</evidence>
<keyword evidence="2" id="KW-0732">Signal</keyword>
<dbReference type="InterPro" id="IPR029058">
    <property type="entry name" value="AB_hydrolase_fold"/>
</dbReference>
<dbReference type="InterPro" id="IPR000073">
    <property type="entry name" value="AB_hydrolase_1"/>
</dbReference>
<evidence type="ECO:0000256" key="1">
    <source>
        <dbReference type="ARBA" id="ARBA00010088"/>
    </source>
</evidence>
<keyword evidence="3 6" id="KW-0378">Hydrolase</keyword>
<keyword evidence="9" id="KW-1185">Reference proteome</keyword>
<evidence type="ECO:0000313" key="6">
    <source>
        <dbReference type="EMBL" id="AZS84245.1"/>
    </source>
</evidence>
<dbReference type="SUPFAM" id="SSF53474">
    <property type="entry name" value="alpha/beta-Hydrolases"/>
    <property type="match status" value="1"/>
</dbReference>
<dbReference type="KEGG" id="sgd:ELQ87_08090"/>
<reference evidence="6 8" key="2">
    <citation type="submission" date="2018-12" db="EMBL/GenBank/DDBJ databases">
        <title>Streptomyces griseoviridis F1-27 complete genome.</title>
        <authorList>
            <person name="Mariita R.M."/>
            <person name="Sello J.K."/>
        </authorList>
    </citation>
    <scope>NUCLEOTIDE SEQUENCE [LARGE SCALE GENOMIC DNA]</scope>
    <source>
        <strain evidence="6 8">F1-27</strain>
    </source>
</reference>
<gene>
    <name evidence="7" type="ORF">DDJ31_31255</name>
    <name evidence="6" type="ORF">ELQ87_08090</name>
</gene>
<feature type="compositionally biased region" description="Basic and acidic residues" evidence="4">
    <location>
        <begin position="125"/>
        <end position="134"/>
    </location>
</feature>
<dbReference type="OrthoDB" id="3930934at2"/>
<evidence type="ECO:0000313" key="9">
    <source>
        <dbReference type="Proteomes" id="UP000501753"/>
    </source>
</evidence>
<evidence type="ECO:0000256" key="4">
    <source>
        <dbReference type="SAM" id="MobiDB-lite"/>
    </source>
</evidence>
<dbReference type="AlphaFoldDB" id="A0A3Q9KMG6"/>
<dbReference type="Gene3D" id="3.40.50.1820">
    <property type="entry name" value="alpha/beta hydrolase"/>
    <property type="match status" value="1"/>
</dbReference>
<evidence type="ECO:0000313" key="7">
    <source>
        <dbReference type="EMBL" id="QCN88896.1"/>
    </source>
</evidence>
<dbReference type="EMBL" id="CP029078">
    <property type="protein sequence ID" value="QCN88896.1"/>
    <property type="molecule type" value="Genomic_DNA"/>
</dbReference>
<protein>
    <submittedName>
        <fullName evidence="6">Alpha/beta fold hydrolase</fullName>
    </submittedName>
    <submittedName>
        <fullName evidence="7">Alpha/beta hydrolase</fullName>
    </submittedName>
</protein>
<dbReference type="PANTHER" id="PTHR43248:SF29">
    <property type="entry name" value="TRIPEPTIDYL AMINOPEPTIDASE"/>
    <property type="match status" value="1"/>
</dbReference>
<dbReference type="PANTHER" id="PTHR43248">
    <property type="entry name" value="2-SUCCINYL-6-HYDROXY-2,4-CYCLOHEXADIENE-1-CARBOXYLATE SYNTHASE"/>
    <property type="match status" value="1"/>
</dbReference>
<comment type="similarity">
    <text evidence="1">Belongs to the peptidase S33 family.</text>
</comment>
<proteinExistence type="inferred from homology"/>
<feature type="domain" description="AB hydrolase-1" evidence="5">
    <location>
        <begin position="155"/>
        <end position="535"/>
    </location>
</feature>
<evidence type="ECO:0000259" key="5">
    <source>
        <dbReference type="Pfam" id="PF00561"/>
    </source>
</evidence>